<evidence type="ECO:0000256" key="1">
    <source>
        <dbReference type="ARBA" id="ARBA00006987"/>
    </source>
</evidence>
<sequence length="321" mass="32994">MMMSRRLLLGTLATPMLAQGASAQAPRPLRVVVAFAVGGLTDVVARILAEHMTITLGRPLVIDNQGGAGSTIGATTVARAAPDGNTILVGSVGHAAMAALYSNFPFDPITSFAPVALVTRQPFVVAVHPGVPATDVPSFLAWLRSRNGEANFGTAGIGASSHLAAELLRKLTGANFTVVPYRGTPQAVADLTAGRVDFMIDSQTLLGPLMADGRVRGLAVTSAQRSTMLPQLPTLAEAGVAGYDASAWQAMYAPANMPDAVLRPIADAAARALRDPGVQAKLAAAGVDAFADPSPEAARAHLAIEVAKWGGLVRDLGIRPG</sequence>
<evidence type="ECO:0000256" key="2">
    <source>
        <dbReference type="SAM" id="SignalP"/>
    </source>
</evidence>
<dbReference type="Proteomes" id="UP000199473">
    <property type="component" value="Unassembled WGS sequence"/>
</dbReference>
<dbReference type="RefSeq" id="WP_092961832.1">
    <property type="nucleotide sequence ID" value="NZ_FOSQ01000009.1"/>
</dbReference>
<dbReference type="InterPro" id="IPR042100">
    <property type="entry name" value="Bug_dom1"/>
</dbReference>
<accession>A0A1I4D3P7</accession>
<dbReference type="AlphaFoldDB" id="A0A1I4D3P7"/>
<gene>
    <name evidence="3" type="ORF">SAMN02745775_109149</name>
</gene>
<dbReference type="Gene3D" id="3.40.190.10">
    <property type="entry name" value="Periplasmic binding protein-like II"/>
    <property type="match status" value="1"/>
</dbReference>
<dbReference type="EMBL" id="FOSQ01000009">
    <property type="protein sequence ID" value="SFK88132.1"/>
    <property type="molecule type" value="Genomic_DNA"/>
</dbReference>
<protein>
    <submittedName>
        <fullName evidence="3">Tripartite-type tricarboxylate transporter, receptor component TctC</fullName>
    </submittedName>
</protein>
<feature type="signal peptide" evidence="2">
    <location>
        <begin position="1"/>
        <end position="18"/>
    </location>
</feature>
<reference evidence="4" key="1">
    <citation type="submission" date="2016-10" db="EMBL/GenBank/DDBJ databases">
        <authorList>
            <person name="Varghese N."/>
            <person name="Submissions S."/>
        </authorList>
    </citation>
    <scope>NUCLEOTIDE SEQUENCE [LARGE SCALE GENOMIC DNA]</scope>
    <source>
        <strain evidence="4">DSM 19981</strain>
    </source>
</reference>
<feature type="chain" id="PRO_5011458968" evidence="2">
    <location>
        <begin position="19"/>
        <end position="321"/>
    </location>
</feature>
<dbReference type="PIRSF" id="PIRSF017082">
    <property type="entry name" value="YflP"/>
    <property type="match status" value="1"/>
</dbReference>
<proteinExistence type="inferred from homology"/>
<evidence type="ECO:0000313" key="4">
    <source>
        <dbReference type="Proteomes" id="UP000199473"/>
    </source>
</evidence>
<dbReference type="SUPFAM" id="SSF53850">
    <property type="entry name" value="Periplasmic binding protein-like II"/>
    <property type="match status" value="1"/>
</dbReference>
<keyword evidence="3" id="KW-0675">Receptor</keyword>
<name>A0A1I4D3P7_9PROT</name>
<organism evidence="3 4">
    <name type="scientific">Falsiroseomonas stagni DSM 19981</name>
    <dbReference type="NCBI Taxonomy" id="1123062"/>
    <lineage>
        <taxon>Bacteria</taxon>
        <taxon>Pseudomonadati</taxon>
        <taxon>Pseudomonadota</taxon>
        <taxon>Alphaproteobacteria</taxon>
        <taxon>Acetobacterales</taxon>
        <taxon>Roseomonadaceae</taxon>
        <taxon>Falsiroseomonas</taxon>
    </lineage>
</organism>
<keyword evidence="4" id="KW-1185">Reference proteome</keyword>
<keyword evidence="2" id="KW-0732">Signal</keyword>
<dbReference type="OrthoDB" id="7252670at2"/>
<dbReference type="STRING" id="1123062.SAMN02745775_109149"/>
<dbReference type="Gene3D" id="3.40.190.150">
    <property type="entry name" value="Bordetella uptake gene, domain 1"/>
    <property type="match status" value="1"/>
</dbReference>
<evidence type="ECO:0000313" key="3">
    <source>
        <dbReference type="EMBL" id="SFK88132.1"/>
    </source>
</evidence>
<comment type="similarity">
    <text evidence="1">Belongs to the UPF0065 (bug) family.</text>
</comment>
<dbReference type="PANTHER" id="PTHR42928">
    <property type="entry name" value="TRICARBOXYLATE-BINDING PROTEIN"/>
    <property type="match status" value="1"/>
</dbReference>
<dbReference type="PANTHER" id="PTHR42928:SF5">
    <property type="entry name" value="BLR1237 PROTEIN"/>
    <property type="match status" value="1"/>
</dbReference>
<dbReference type="InterPro" id="IPR005064">
    <property type="entry name" value="BUG"/>
</dbReference>
<dbReference type="Pfam" id="PF03401">
    <property type="entry name" value="TctC"/>
    <property type="match status" value="1"/>
</dbReference>